<keyword evidence="4" id="KW-1185">Reference proteome</keyword>
<evidence type="ECO:0000256" key="1">
    <source>
        <dbReference type="SAM" id="SignalP"/>
    </source>
</evidence>
<feature type="chain" id="PRO_5013857562" evidence="1">
    <location>
        <begin position="28"/>
        <end position="295"/>
    </location>
</feature>
<feature type="domain" description="Fe/B12 periplasmic-binding" evidence="2">
    <location>
        <begin position="32"/>
        <end position="284"/>
    </location>
</feature>
<organism evidence="3 4">
    <name type="scientific">Methylosinus trichosporium (strain ATCC 35070 / NCIMB 11131 / UNIQEM 75 / OB3b)</name>
    <dbReference type="NCBI Taxonomy" id="595536"/>
    <lineage>
        <taxon>Bacteria</taxon>
        <taxon>Pseudomonadati</taxon>
        <taxon>Pseudomonadota</taxon>
        <taxon>Alphaproteobacteria</taxon>
        <taxon>Hyphomicrobiales</taxon>
        <taxon>Methylocystaceae</taxon>
        <taxon>Methylosinus</taxon>
    </lineage>
</organism>
<proteinExistence type="predicted"/>
<dbReference type="KEGG" id="mtw:CQW49_12675"/>
<accession>A0A2D2D0Y1</accession>
<dbReference type="PANTHER" id="PTHR30535:SF4">
    <property type="entry name" value="HEMIN-BINDING PERIPLASMIC PROTEIN HMUT"/>
    <property type="match status" value="1"/>
</dbReference>
<dbReference type="Proteomes" id="UP000230709">
    <property type="component" value="Chromosome"/>
</dbReference>
<gene>
    <name evidence="3" type="ORF">CQW49_12675</name>
</gene>
<dbReference type="Gene3D" id="3.40.50.1980">
    <property type="entry name" value="Nitrogenase molybdenum iron protein domain"/>
    <property type="match status" value="2"/>
</dbReference>
<dbReference type="InterPro" id="IPR050902">
    <property type="entry name" value="ABC_Transporter_SBP"/>
</dbReference>
<dbReference type="EMBL" id="CP023737">
    <property type="protein sequence ID" value="ATQ68640.1"/>
    <property type="molecule type" value="Genomic_DNA"/>
</dbReference>
<dbReference type="STRING" id="595536.GCA_000178815_02631"/>
<feature type="signal peptide" evidence="1">
    <location>
        <begin position="1"/>
        <end position="27"/>
    </location>
</feature>
<dbReference type="PANTHER" id="PTHR30535">
    <property type="entry name" value="VITAMIN B12-BINDING PROTEIN"/>
    <property type="match status" value="1"/>
</dbReference>
<dbReference type="Pfam" id="PF01497">
    <property type="entry name" value="Peripla_BP_2"/>
    <property type="match status" value="1"/>
</dbReference>
<sequence>MSTQRSALRCLRALLTAVALIATRAHGAETDRIVAVGGAITEIFYALERQDRLVAIDTTSLYPPQALKEKANVGYFRALSAEGVLSTRPSLVLALQGAGPPPAIQSLIDAGVRVATIPDSPSAQGVVAKIEAVGRAADANDAAARLAADVRARFDELAALRSRITTKRRALFVLSLQNGRPLVGGRGTAADAIITLAGGENVAADIEGYKPMTLEAVAATAPETIVMMGTDAPPPDVFSLPGFSGVPAAQTRSLFIRDGLYLIGFGPRAPQAARELMAAFYPDAPVLSSPLDGDR</sequence>
<evidence type="ECO:0000313" key="4">
    <source>
        <dbReference type="Proteomes" id="UP000230709"/>
    </source>
</evidence>
<keyword evidence="1" id="KW-0732">Signal</keyword>
<dbReference type="SUPFAM" id="SSF53807">
    <property type="entry name" value="Helical backbone' metal receptor"/>
    <property type="match status" value="1"/>
</dbReference>
<reference evidence="4" key="1">
    <citation type="submission" date="2017-10" db="EMBL/GenBank/DDBJ databases">
        <title>Completed PacBio SMRT sequence of Methylosinus trichosporium OB3b reveals presence of a third large plasmid.</title>
        <authorList>
            <person name="Charles T.C."/>
            <person name="Lynch M.D.J."/>
            <person name="Heil J.R."/>
            <person name="Cheng J."/>
        </authorList>
    </citation>
    <scope>NUCLEOTIDE SEQUENCE [LARGE SCALE GENOMIC DNA]</scope>
    <source>
        <strain evidence="4">OB3b</strain>
    </source>
</reference>
<evidence type="ECO:0000259" key="2">
    <source>
        <dbReference type="PROSITE" id="PS50983"/>
    </source>
</evidence>
<evidence type="ECO:0000313" key="3">
    <source>
        <dbReference type="EMBL" id="ATQ68640.1"/>
    </source>
</evidence>
<dbReference type="AlphaFoldDB" id="A0A2D2D0Y1"/>
<name>A0A2D2D0Y1_METT3</name>
<protein>
    <submittedName>
        <fullName evidence="3">Hemin ABC transporter substrate-binding protein</fullName>
    </submittedName>
</protein>
<dbReference type="PROSITE" id="PS50983">
    <property type="entry name" value="FE_B12_PBP"/>
    <property type="match status" value="1"/>
</dbReference>
<dbReference type="RefSeq" id="WP_003609269.1">
    <property type="nucleotide sequence ID" value="NZ_ADVE02000001.1"/>
</dbReference>
<dbReference type="InterPro" id="IPR002491">
    <property type="entry name" value="ABC_transptr_periplasmic_BD"/>
</dbReference>